<feature type="region of interest" description="Disordered" evidence="3">
    <location>
        <begin position="1"/>
        <end position="24"/>
    </location>
</feature>
<keyword evidence="5" id="KW-1185">Reference proteome</keyword>
<name>A0AAV3YIY5_9GAST</name>
<comment type="caution">
    <text evidence="4">The sequence shown here is derived from an EMBL/GenBank/DDBJ whole genome shotgun (WGS) entry which is preliminary data.</text>
</comment>
<proteinExistence type="predicted"/>
<evidence type="ECO:0000313" key="4">
    <source>
        <dbReference type="EMBL" id="GFN81998.1"/>
    </source>
</evidence>
<dbReference type="Pfam" id="PF17064">
    <property type="entry name" value="QVR"/>
    <property type="match status" value="1"/>
</dbReference>
<evidence type="ECO:0000313" key="5">
    <source>
        <dbReference type="Proteomes" id="UP000735302"/>
    </source>
</evidence>
<reference evidence="4 5" key="1">
    <citation type="journal article" date="2021" name="Elife">
        <title>Chloroplast acquisition without the gene transfer in kleptoplastic sea slugs, Plakobranchus ocellatus.</title>
        <authorList>
            <person name="Maeda T."/>
            <person name="Takahashi S."/>
            <person name="Yoshida T."/>
            <person name="Shimamura S."/>
            <person name="Takaki Y."/>
            <person name="Nagai Y."/>
            <person name="Toyoda A."/>
            <person name="Suzuki Y."/>
            <person name="Arimoto A."/>
            <person name="Ishii H."/>
            <person name="Satoh N."/>
            <person name="Nishiyama T."/>
            <person name="Hasebe M."/>
            <person name="Maruyama T."/>
            <person name="Minagawa J."/>
            <person name="Obokata J."/>
            <person name="Shigenobu S."/>
        </authorList>
    </citation>
    <scope>NUCLEOTIDE SEQUENCE [LARGE SCALE GENOMIC DNA]</scope>
</reference>
<keyword evidence="2" id="KW-0325">Glycoprotein</keyword>
<evidence type="ECO:0000256" key="2">
    <source>
        <dbReference type="ARBA" id="ARBA00023180"/>
    </source>
</evidence>
<dbReference type="GO" id="GO:0030431">
    <property type="term" value="P:sleep"/>
    <property type="evidence" value="ECO:0007669"/>
    <property type="project" value="InterPro"/>
</dbReference>
<dbReference type="Proteomes" id="UP000735302">
    <property type="component" value="Unassembled WGS sequence"/>
</dbReference>
<gene>
    <name evidence="4" type="ORF">PoB_000850400</name>
</gene>
<accession>A0AAV3YIY5</accession>
<keyword evidence="1" id="KW-0732">Signal</keyword>
<protein>
    <submittedName>
        <fullName evidence="4">Uncharacterized protein</fullName>
    </submittedName>
</protein>
<dbReference type="SUPFAM" id="SSF57302">
    <property type="entry name" value="Snake toxin-like"/>
    <property type="match status" value="1"/>
</dbReference>
<evidence type="ECO:0000256" key="3">
    <source>
        <dbReference type="SAM" id="MobiDB-lite"/>
    </source>
</evidence>
<sequence length="109" mass="12101">MSQATVADNTTTTTTPVATPESGSGLQCYHCSSFLKEHSCDNPNTKDTPIVNCSSGETMCRKIEQHIHYEGSDHIRTYRECAKSGDLGKCLERTGTYKFKSCSDWNIEK</sequence>
<dbReference type="GO" id="GO:0032222">
    <property type="term" value="P:regulation of synaptic transmission, cholinergic"/>
    <property type="evidence" value="ECO:0007669"/>
    <property type="project" value="InterPro"/>
</dbReference>
<dbReference type="EMBL" id="BLXT01000975">
    <property type="protein sequence ID" value="GFN81998.1"/>
    <property type="molecule type" value="Genomic_DNA"/>
</dbReference>
<dbReference type="AlphaFoldDB" id="A0AAV3YIY5"/>
<dbReference type="InterPro" id="IPR045860">
    <property type="entry name" value="Snake_toxin-like_sf"/>
</dbReference>
<dbReference type="InterPro" id="IPR031424">
    <property type="entry name" value="QVR-like"/>
</dbReference>
<feature type="compositionally biased region" description="Low complexity" evidence="3">
    <location>
        <begin position="1"/>
        <end position="20"/>
    </location>
</feature>
<organism evidence="4 5">
    <name type="scientific">Plakobranchus ocellatus</name>
    <dbReference type="NCBI Taxonomy" id="259542"/>
    <lineage>
        <taxon>Eukaryota</taxon>
        <taxon>Metazoa</taxon>
        <taxon>Spiralia</taxon>
        <taxon>Lophotrochozoa</taxon>
        <taxon>Mollusca</taxon>
        <taxon>Gastropoda</taxon>
        <taxon>Heterobranchia</taxon>
        <taxon>Euthyneura</taxon>
        <taxon>Panpulmonata</taxon>
        <taxon>Sacoglossa</taxon>
        <taxon>Placobranchoidea</taxon>
        <taxon>Plakobranchidae</taxon>
        <taxon>Plakobranchus</taxon>
    </lineage>
</organism>
<evidence type="ECO:0000256" key="1">
    <source>
        <dbReference type="ARBA" id="ARBA00022729"/>
    </source>
</evidence>